<proteinExistence type="predicted"/>
<gene>
    <name evidence="1" type="ORF">G3O08_12050</name>
</gene>
<dbReference type="Gene3D" id="3.90.550.10">
    <property type="entry name" value="Spore Coat Polysaccharide Biosynthesis Protein SpsA, Chain A"/>
    <property type="match status" value="1"/>
</dbReference>
<dbReference type="GO" id="GO:0016740">
    <property type="term" value="F:transferase activity"/>
    <property type="evidence" value="ECO:0007669"/>
    <property type="project" value="UniProtKB-KW"/>
</dbReference>
<evidence type="ECO:0000313" key="2">
    <source>
        <dbReference type="Proteomes" id="UP000486602"/>
    </source>
</evidence>
<dbReference type="AlphaFoldDB" id="A0A7K3WU97"/>
<dbReference type="RefSeq" id="WP_163285630.1">
    <property type="nucleotide sequence ID" value="NZ_JAAGVY010000022.1"/>
</dbReference>
<accession>A0A7K3WU97</accession>
<sequence length="297" mass="34947">MKVTGFTFVKNALIYDYPVVEAILSILPICDDFVVAVGKSDDKTLELIQAIDPKKIRIIETEWDESLREGGRVLAVETNKAFAEVAADADWAFYIQGDEVVHEKYLPVIRKAMEQYKGDKQVDGLLFSYLHFYGSYDYVGASANWYAHEIRVIKNDKSIYSYRDAQGFRKGENQKLSVVPIDAYIYHYGWVKDPRAMQKKRQNFNKLWHDDSWIEENIEKGESFDYESHVRELKLFERGHPEVMKPRIEKLNWKFDYDISENRRSGKDKTKAVLKKYLGIDTSYRNYEILKKYKKKK</sequence>
<organism evidence="1 2">
    <name type="scientific">Cryomorpha ignava</name>
    <dbReference type="NCBI Taxonomy" id="101383"/>
    <lineage>
        <taxon>Bacteria</taxon>
        <taxon>Pseudomonadati</taxon>
        <taxon>Bacteroidota</taxon>
        <taxon>Flavobacteriia</taxon>
        <taxon>Flavobacteriales</taxon>
        <taxon>Cryomorphaceae</taxon>
        <taxon>Cryomorpha</taxon>
    </lineage>
</organism>
<reference evidence="1 2" key="1">
    <citation type="submission" date="2020-02" db="EMBL/GenBank/DDBJ databases">
        <title>Out from the shadows clarifying the taxonomy of the family Cryomorphaceae and related taxa by utilizing the GTDB taxonomic framework.</title>
        <authorList>
            <person name="Bowman J.P."/>
        </authorList>
    </citation>
    <scope>NUCLEOTIDE SEQUENCE [LARGE SCALE GENOMIC DNA]</scope>
    <source>
        <strain evidence="1 2">QSSC 1-22</strain>
    </source>
</reference>
<name>A0A7K3WU97_9FLAO</name>
<dbReference type="Proteomes" id="UP000486602">
    <property type="component" value="Unassembled WGS sequence"/>
</dbReference>
<keyword evidence="1" id="KW-0808">Transferase</keyword>
<protein>
    <submittedName>
        <fullName evidence="1">Glycosyltransferase family 2 protein</fullName>
    </submittedName>
</protein>
<comment type="caution">
    <text evidence="1">The sequence shown here is derived from an EMBL/GenBank/DDBJ whole genome shotgun (WGS) entry which is preliminary data.</text>
</comment>
<evidence type="ECO:0000313" key="1">
    <source>
        <dbReference type="EMBL" id="NEN24235.1"/>
    </source>
</evidence>
<dbReference type="EMBL" id="JAAGVY010000022">
    <property type="protein sequence ID" value="NEN24235.1"/>
    <property type="molecule type" value="Genomic_DNA"/>
</dbReference>
<keyword evidence="2" id="KW-1185">Reference proteome</keyword>
<dbReference type="InterPro" id="IPR029044">
    <property type="entry name" value="Nucleotide-diphossugar_trans"/>
</dbReference>
<dbReference type="SUPFAM" id="SSF53448">
    <property type="entry name" value="Nucleotide-diphospho-sugar transferases"/>
    <property type="match status" value="1"/>
</dbReference>